<evidence type="ECO:0000313" key="2">
    <source>
        <dbReference type="WBParaSite" id="ES5_v2.g1069.t1"/>
    </source>
</evidence>
<protein>
    <submittedName>
        <fullName evidence="2">Peptidase A2 domain-containing protein</fullName>
    </submittedName>
</protein>
<dbReference type="Proteomes" id="UP000887579">
    <property type="component" value="Unplaced"/>
</dbReference>
<accession>A0AC34F0X0</accession>
<dbReference type="WBParaSite" id="ES5_v2.g1069.t1">
    <property type="protein sequence ID" value="ES5_v2.g1069.t1"/>
    <property type="gene ID" value="ES5_v2.g1069"/>
</dbReference>
<organism evidence="1 2">
    <name type="scientific">Panagrolaimus sp. ES5</name>
    <dbReference type="NCBI Taxonomy" id="591445"/>
    <lineage>
        <taxon>Eukaryota</taxon>
        <taxon>Metazoa</taxon>
        <taxon>Ecdysozoa</taxon>
        <taxon>Nematoda</taxon>
        <taxon>Chromadorea</taxon>
        <taxon>Rhabditida</taxon>
        <taxon>Tylenchina</taxon>
        <taxon>Panagrolaimomorpha</taxon>
        <taxon>Panagrolaimoidea</taxon>
        <taxon>Panagrolaimidae</taxon>
        <taxon>Panagrolaimus</taxon>
    </lineage>
</organism>
<reference evidence="2" key="1">
    <citation type="submission" date="2022-11" db="UniProtKB">
        <authorList>
            <consortium name="WormBaseParasite"/>
        </authorList>
    </citation>
    <scope>IDENTIFICATION</scope>
</reference>
<name>A0AC34F0X0_9BILA</name>
<proteinExistence type="predicted"/>
<sequence length="504" mass="55061">MVGLFDRSESIFAKRYALFQTEWKGPEHEPIAEYCSRVRESVSAIDPTHFGATEIETMVLLMGIKHPALEVFRLQVLNLLNKDAKTTLAKCQEAMTATFQTHQEQRLPMGTSINYVKHGSYKHPHSKREERNQSSCSSCGVHHARDTCRFRNAICRFCNVSGHIEKVCRKKYNNRRSFSGSDSSRANSSDRNRRPAVKDSHPRVSNIQMNDAPQPTTAAPAYPYSSKTLQPWSGNVRLLNVRVDGTSSFSSTPPAPSSSNARLMVDVRINDEPLLLQLDTGADVTVLSMDDYKKLGEPNLNGPATTATVANNTSLSLLGSFQAAVVFKDESEAMDVFVADIPISLLGLDFHHVFQLDQYTLRDIIRRPSDAYRPAKANASASSSYGIPATGLQVTSTSADAVSSSFGATTTACAPADTTLACIPDAACLGEAPTTTHADVPSTQSTSATTVSTITVSWKDDFNDDLRVLDSHQPPSSAPTIAASTQLRRPGPRKKKKNCNKILY</sequence>
<evidence type="ECO:0000313" key="1">
    <source>
        <dbReference type="Proteomes" id="UP000887579"/>
    </source>
</evidence>